<dbReference type="Gene3D" id="3.40.630.30">
    <property type="match status" value="1"/>
</dbReference>
<dbReference type="AlphaFoldDB" id="A0A8J7FC76"/>
<accession>A0A8J7FC76</accession>
<dbReference type="InterPro" id="IPR016181">
    <property type="entry name" value="Acyl_CoA_acyltransferase"/>
</dbReference>
<dbReference type="CDD" id="cd04301">
    <property type="entry name" value="NAT_SF"/>
    <property type="match status" value="1"/>
</dbReference>
<proteinExistence type="predicted"/>
<dbReference type="RefSeq" id="WP_193953922.1">
    <property type="nucleotide sequence ID" value="NZ_JADEYS010000013.1"/>
</dbReference>
<gene>
    <name evidence="4" type="ORF">IOQ59_13630</name>
</gene>
<evidence type="ECO:0000256" key="1">
    <source>
        <dbReference type="ARBA" id="ARBA00022679"/>
    </source>
</evidence>
<evidence type="ECO:0000256" key="2">
    <source>
        <dbReference type="ARBA" id="ARBA00023315"/>
    </source>
</evidence>
<keyword evidence="1" id="KW-0808">Transferase</keyword>
<dbReference type="GO" id="GO:0008080">
    <property type="term" value="F:N-acetyltransferase activity"/>
    <property type="evidence" value="ECO:0007669"/>
    <property type="project" value="TreeGrafter"/>
</dbReference>
<sequence>MNITVSPLSHDDYAQWQTLFSAYADFYKMPMDRTIMENVWSWIFDDNKAFFSLIAKDENGQAVGFMHYRAMPSPLRGREVGFLDDLFVDPECRGSGIVDALFDALTESAKAQGWPNVKWITADNNYRGRAVYDRVANKTHWQTYQLDIS</sequence>
<dbReference type="SUPFAM" id="SSF55729">
    <property type="entry name" value="Acyl-CoA N-acyltransferases (Nat)"/>
    <property type="match status" value="1"/>
</dbReference>
<protein>
    <submittedName>
        <fullName evidence="4">GNAT family N-acetyltransferase</fullName>
    </submittedName>
</protein>
<comment type="caution">
    <text evidence="4">The sequence shown here is derived from an EMBL/GenBank/DDBJ whole genome shotgun (WGS) entry which is preliminary data.</text>
</comment>
<dbReference type="PANTHER" id="PTHR10545">
    <property type="entry name" value="DIAMINE N-ACETYLTRANSFERASE"/>
    <property type="match status" value="1"/>
</dbReference>
<dbReference type="Proteomes" id="UP000640333">
    <property type="component" value="Unassembled WGS sequence"/>
</dbReference>
<reference evidence="4" key="1">
    <citation type="submission" date="2020-10" db="EMBL/GenBank/DDBJ databases">
        <title>Bacterium isolated from coastal waters sediment.</title>
        <authorList>
            <person name="Chen R.-J."/>
            <person name="Lu D.-C."/>
            <person name="Zhu K.-L."/>
            <person name="Du Z.-J."/>
        </authorList>
    </citation>
    <scope>NUCLEOTIDE SEQUENCE</scope>
    <source>
        <strain evidence="4">N1Y112</strain>
    </source>
</reference>
<keyword evidence="5" id="KW-1185">Reference proteome</keyword>
<evidence type="ECO:0000313" key="5">
    <source>
        <dbReference type="Proteomes" id="UP000640333"/>
    </source>
</evidence>
<evidence type="ECO:0000259" key="3">
    <source>
        <dbReference type="PROSITE" id="PS51186"/>
    </source>
</evidence>
<dbReference type="PANTHER" id="PTHR10545:SF42">
    <property type="entry name" value="ACETYLTRANSFERASE"/>
    <property type="match status" value="1"/>
</dbReference>
<evidence type="ECO:0000313" key="4">
    <source>
        <dbReference type="EMBL" id="MBE9398297.1"/>
    </source>
</evidence>
<keyword evidence="2" id="KW-0012">Acyltransferase</keyword>
<dbReference type="InterPro" id="IPR000182">
    <property type="entry name" value="GNAT_dom"/>
</dbReference>
<dbReference type="EMBL" id="JADEYS010000013">
    <property type="protein sequence ID" value="MBE9398297.1"/>
    <property type="molecule type" value="Genomic_DNA"/>
</dbReference>
<organism evidence="4 5">
    <name type="scientific">Pontibacterium sinense</name>
    <dbReference type="NCBI Taxonomy" id="2781979"/>
    <lineage>
        <taxon>Bacteria</taxon>
        <taxon>Pseudomonadati</taxon>
        <taxon>Pseudomonadota</taxon>
        <taxon>Gammaproteobacteria</taxon>
        <taxon>Oceanospirillales</taxon>
        <taxon>Oceanospirillaceae</taxon>
        <taxon>Pontibacterium</taxon>
    </lineage>
</organism>
<dbReference type="PROSITE" id="PS51186">
    <property type="entry name" value="GNAT"/>
    <property type="match status" value="1"/>
</dbReference>
<name>A0A8J7FC76_9GAMM</name>
<dbReference type="InterPro" id="IPR051016">
    <property type="entry name" value="Diverse_Substrate_AcTransf"/>
</dbReference>
<feature type="domain" description="N-acetyltransferase" evidence="3">
    <location>
        <begin position="3"/>
        <end position="149"/>
    </location>
</feature>
<dbReference type="Pfam" id="PF00583">
    <property type="entry name" value="Acetyltransf_1"/>
    <property type="match status" value="1"/>
</dbReference>